<dbReference type="Pfam" id="PF03099">
    <property type="entry name" value="BPL_LplA_LipB"/>
    <property type="match status" value="1"/>
</dbReference>
<keyword evidence="1 3" id="KW-0436">Ligase</keyword>
<dbReference type="PROSITE" id="PS51733">
    <property type="entry name" value="BPL_LPL_CATALYTIC"/>
    <property type="match status" value="1"/>
</dbReference>
<evidence type="ECO:0000313" key="3">
    <source>
        <dbReference type="EMBL" id="EMG97650.1"/>
    </source>
</evidence>
<dbReference type="InterPro" id="IPR004143">
    <property type="entry name" value="BPL_LPL_catalytic"/>
</dbReference>
<dbReference type="Gene3D" id="3.30.930.10">
    <property type="entry name" value="Bira Bifunctional Protein, Domain 2"/>
    <property type="match status" value="1"/>
</dbReference>
<accession>A0AAV3IH93</accession>
<dbReference type="EMBL" id="APDF01000001">
    <property type="protein sequence ID" value="EMG97650.1"/>
    <property type="molecule type" value="Genomic_DNA"/>
</dbReference>
<dbReference type="PANTHER" id="PTHR12835:SF5">
    <property type="entry name" value="BIOTIN--PROTEIN LIGASE"/>
    <property type="match status" value="1"/>
</dbReference>
<dbReference type="CDD" id="cd16442">
    <property type="entry name" value="BPL"/>
    <property type="match status" value="1"/>
</dbReference>
<proteinExistence type="predicted"/>
<feature type="domain" description="BPL/LPL catalytic" evidence="2">
    <location>
        <begin position="2"/>
        <end position="181"/>
    </location>
</feature>
<dbReference type="GO" id="GO:0005737">
    <property type="term" value="C:cytoplasm"/>
    <property type="evidence" value="ECO:0007669"/>
    <property type="project" value="TreeGrafter"/>
</dbReference>
<dbReference type="SUPFAM" id="SSF55681">
    <property type="entry name" value="Class II aaRS and biotin synthetases"/>
    <property type="match status" value="1"/>
</dbReference>
<protein>
    <submittedName>
        <fullName evidence="3">Biotin--[acetyl-CoA-carboxylase] ligase</fullName>
    </submittedName>
</protein>
<comment type="caution">
    <text evidence="3">The sequence shown here is derived from an EMBL/GenBank/DDBJ whole genome shotgun (WGS) entry which is preliminary data.</text>
</comment>
<gene>
    <name evidence="3" type="ORF">HMPREF1401_00005</name>
</gene>
<organism evidence="3 4">
    <name type="scientific">Helicobacter pylori GAM120Ai</name>
    <dbReference type="NCBI Taxonomy" id="1159029"/>
    <lineage>
        <taxon>Bacteria</taxon>
        <taxon>Pseudomonadati</taxon>
        <taxon>Campylobacterota</taxon>
        <taxon>Epsilonproteobacteria</taxon>
        <taxon>Campylobacterales</taxon>
        <taxon>Helicobacteraceae</taxon>
        <taxon>Helicobacter</taxon>
    </lineage>
</organism>
<dbReference type="InterPro" id="IPR045864">
    <property type="entry name" value="aa-tRNA-synth_II/BPL/LPL"/>
</dbReference>
<dbReference type="NCBIfam" id="TIGR00121">
    <property type="entry name" value="birA_ligase"/>
    <property type="match status" value="1"/>
</dbReference>
<evidence type="ECO:0000256" key="1">
    <source>
        <dbReference type="ARBA" id="ARBA00022598"/>
    </source>
</evidence>
<dbReference type="AlphaFoldDB" id="A0AAV3IH93"/>
<evidence type="ECO:0000259" key="2">
    <source>
        <dbReference type="PROSITE" id="PS51733"/>
    </source>
</evidence>
<name>A0AAV3IH93_HELPX</name>
<dbReference type="Proteomes" id="UP000012012">
    <property type="component" value="Unassembled WGS sequence"/>
</dbReference>
<dbReference type="GO" id="GO:0004077">
    <property type="term" value="F:biotin--[biotin carboxyl-carrier protein] ligase activity"/>
    <property type="evidence" value="ECO:0007669"/>
    <property type="project" value="InterPro"/>
</dbReference>
<dbReference type="NCBIfam" id="NF006294">
    <property type="entry name" value="PRK08477.1"/>
    <property type="match status" value="1"/>
</dbReference>
<evidence type="ECO:0000313" key="4">
    <source>
        <dbReference type="Proteomes" id="UP000012012"/>
    </source>
</evidence>
<sequence>MKQCEKRVFESLPSTQIYLLEKLKSNELKAPVLVLAKNQSAGIGSRGNIWESAKSALTFSLALNASDLPKDLPMQASALYLGFLFKEVLKELGSKTWLKWPNDLYLGDQKIGGVLVNIYKGMRVCGIGVNRVSTKWACLDIGISDDLIIEGFLKKIEENLFWGEVLSKYALEFHKNHSFNFHNDWGEAVSLKDAELLEDGRVCIKGKIYDRMRV</sequence>
<dbReference type="RefSeq" id="WP_001937671.1">
    <property type="nucleotide sequence ID" value="NZ_KB644417.1"/>
</dbReference>
<dbReference type="InterPro" id="IPR004408">
    <property type="entry name" value="Biotin_CoA_COase_ligase"/>
</dbReference>
<reference evidence="3 4" key="1">
    <citation type="submission" date="2012-11" db="EMBL/GenBank/DDBJ databases">
        <authorList>
            <person name="Weinstock G."/>
            <person name="Sodergren E."/>
            <person name="Lobos E.A."/>
            <person name="Fulton L."/>
            <person name="Fulton R."/>
            <person name="Courtney L."/>
            <person name="Fronick C."/>
            <person name="O'Laughlin M."/>
            <person name="Godfrey J."/>
            <person name="Wilson R.M."/>
            <person name="Miner T."/>
            <person name="Farmer C."/>
            <person name="Delehaunty K."/>
            <person name="Cordes M."/>
            <person name="Minx P."/>
            <person name="Tomlinson C."/>
            <person name="Chen J."/>
            <person name="Wollam A."/>
            <person name="Pepin K.H."/>
            <person name="Bhonagiri V."/>
            <person name="Zhang X."/>
            <person name="Suruliraj S."/>
            <person name="Antonio M."/>
            <person name="Secka O."/>
            <person name="Thomas J."/>
            <person name="Warren W."/>
            <person name="Mitreva M."/>
            <person name="Mardis E.R."/>
            <person name="Wilson R.K."/>
        </authorList>
    </citation>
    <scope>NUCLEOTIDE SEQUENCE [LARGE SCALE GENOMIC DNA]</scope>
    <source>
        <strain evidence="3 4">GAM120Ai</strain>
    </source>
</reference>
<dbReference type="PANTHER" id="PTHR12835">
    <property type="entry name" value="BIOTIN PROTEIN LIGASE"/>
    <property type="match status" value="1"/>
</dbReference>